<gene>
    <name evidence="1" type="ORF">RPERSI_LOCUS15713</name>
</gene>
<dbReference type="Proteomes" id="UP000789920">
    <property type="component" value="Unassembled WGS sequence"/>
</dbReference>
<proteinExistence type="predicted"/>
<name>A0ACA9QUU4_9GLOM</name>
<organism evidence="1 2">
    <name type="scientific">Racocetra persica</name>
    <dbReference type="NCBI Taxonomy" id="160502"/>
    <lineage>
        <taxon>Eukaryota</taxon>
        <taxon>Fungi</taxon>
        <taxon>Fungi incertae sedis</taxon>
        <taxon>Mucoromycota</taxon>
        <taxon>Glomeromycotina</taxon>
        <taxon>Glomeromycetes</taxon>
        <taxon>Diversisporales</taxon>
        <taxon>Gigasporaceae</taxon>
        <taxon>Racocetra</taxon>
    </lineage>
</organism>
<sequence>STLAKSHDSVNTELIEIQPSETSETESLETEPIETKSSKSSDLVGSKTSETESLETGSSGSKTSKLKSSKSSESLETGSSGSKTSKLKSSKSSEPTETGVPSCPRTTSISSGPVKKYIMKLSSKKVAHKHYTILEKCFNKVVETNNSLSKRDNKAQPKNKVIPFTIGNYTGYLAFFPSDVAAELNKLDAIDEVIEDIQVSLADNCYYESQDVSSGLGLPVYGYYNYPGSGGEDVTIYVVDT</sequence>
<accession>A0ACA9QUU4</accession>
<feature type="non-terminal residue" evidence="1">
    <location>
        <position position="241"/>
    </location>
</feature>
<evidence type="ECO:0000313" key="1">
    <source>
        <dbReference type="EMBL" id="CAG8765230.1"/>
    </source>
</evidence>
<evidence type="ECO:0000313" key="2">
    <source>
        <dbReference type="Proteomes" id="UP000789920"/>
    </source>
</evidence>
<comment type="caution">
    <text evidence="1">The sequence shown here is derived from an EMBL/GenBank/DDBJ whole genome shotgun (WGS) entry which is preliminary data.</text>
</comment>
<protein>
    <submittedName>
        <fullName evidence="1">13671_t:CDS:1</fullName>
    </submittedName>
</protein>
<feature type="non-terminal residue" evidence="1">
    <location>
        <position position="1"/>
    </location>
</feature>
<keyword evidence="2" id="KW-1185">Reference proteome</keyword>
<reference evidence="1" key="1">
    <citation type="submission" date="2021-06" db="EMBL/GenBank/DDBJ databases">
        <authorList>
            <person name="Kallberg Y."/>
            <person name="Tangrot J."/>
            <person name="Rosling A."/>
        </authorList>
    </citation>
    <scope>NUCLEOTIDE SEQUENCE</scope>
    <source>
        <strain evidence="1">MA461A</strain>
    </source>
</reference>
<dbReference type="EMBL" id="CAJVQC010038029">
    <property type="protein sequence ID" value="CAG8765230.1"/>
    <property type="molecule type" value="Genomic_DNA"/>
</dbReference>